<keyword evidence="4" id="KW-1003">Cell membrane</keyword>
<keyword evidence="11" id="KW-0472">Membrane</keyword>
<reference evidence="17 18" key="1">
    <citation type="submission" date="2016-02" db="EMBL/GenBank/DDBJ databases">
        <authorList>
            <person name="Wen L."/>
            <person name="He K."/>
            <person name="Yang H."/>
        </authorList>
    </citation>
    <scope>NUCLEOTIDE SEQUENCE [LARGE SCALE GENOMIC DNA]</scope>
    <source>
        <strain evidence="17 18">TSA40</strain>
    </source>
</reference>
<evidence type="ECO:0000259" key="15">
    <source>
        <dbReference type="PROSITE" id="PS50112"/>
    </source>
</evidence>
<evidence type="ECO:0000256" key="11">
    <source>
        <dbReference type="ARBA" id="ARBA00023136"/>
    </source>
</evidence>
<proteinExistence type="predicted"/>
<evidence type="ECO:0000256" key="5">
    <source>
        <dbReference type="ARBA" id="ARBA00022553"/>
    </source>
</evidence>
<dbReference type="SUPFAM" id="SSF52172">
    <property type="entry name" value="CheY-like"/>
    <property type="match status" value="1"/>
</dbReference>
<evidence type="ECO:0000256" key="12">
    <source>
        <dbReference type="PROSITE-ProRule" id="PRU00169"/>
    </source>
</evidence>
<dbReference type="Pfam" id="PF00512">
    <property type="entry name" value="HisKA"/>
    <property type="match status" value="1"/>
</dbReference>
<evidence type="ECO:0000256" key="10">
    <source>
        <dbReference type="ARBA" id="ARBA00023012"/>
    </source>
</evidence>
<dbReference type="EC" id="2.7.13.3" evidence="3"/>
<evidence type="ECO:0000256" key="6">
    <source>
        <dbReference type="ARBA" id="ARBA00022679"/>
    </source>
</evidence>
<dbReference type="SUPFAM" id="SSF55785">
    <property type="entry name" value="PYP-like sensor domain (PAS domain)"/>
    <property type="match status" value="2"/>
</dbReference>
<dbReference type="GO" id="GO:0005524">
    <property type="term" value="F:ATP binding"/>
    <property type="evidence" value="ECO:0007669"/>
    <property type="project" value="UniProtKB-KW"/>
</dbReference>
<dbReference type="Gene3D" id="1.10.287.130">
    <property type="match status" value="1"/>
</dbReference>
<dbReference type="SMART" id="SM00448">
    <property type="entry name" value="REC"/>
    <property type="match status" value="1"/>
</dbReference>
<dbReference type="CDD" id="cd00130">
    <property type="entry name" value="PAS"/>
    <property type="match status" value="2"/>
</dbReference>
<dbReference type="InterPro" id="IPR013656">
    <property type="entry name" value="PAS_4"/>
</dbReference>
<dbReference type="CDD" id="cd00082">
    <property type="entry name" value="HisKA"/>
    <property type="match status" value="1"/>
</dbReference>
<dbReference type="NCBIfam" id="TIGR00229">
    <property type="entry name" value="sensory_box"/>
    <property type="match status" value="1"/>
</dbReference>
<dbReference type="InterPro" id="IPR035965">
    <property type="entry name" value="PAS-like_dom_sf"/>
</dbReference>
<dbReference type="Gene3D" id="3.30.450.20">
    <property type="entry name" value="PAS domain"/>
    <property type="match status" value="2"/>
</dbReference>
<dbReference type="InterPro" id="IPR036890">
    <property type="entry name" value="HATPase_C_sf"/>
</dbReference>
<gene>
    <name evidence="17" type="ORF">AYR66_00570</name>
</gene>
<dbReference type="InterPro" id="IPR005467">
    <property type="entry name" value="His_kinase_dom"/>
</dbReference>
<feature type="domain" description="Histidine kinase" evidence="13">
    <location>
        <begin position="291"/>
        <end position="512"/>
    </location>
</feature>
<dbReference type="PANTHER" id="PTHR43547:SF2">
    <property type="entry name" value="HYBRID SIGNAL TRANSDUCTION HISTIDINE KINASE C"/>
    <property type="match status" value="1"/>
</dbReference>
<dbReference type="EMBL" id="LSTO01000003">
    <property type="protein sequence ID" value="OWW18546.1"/>
    <property type="molecule type" value="Genomic_DNA"/>
</dbReference>
<feature type="domain" description="Response regulatory" evidence="14">
    <location>
        <begin position="539"/>
        <end position="665"/>
    </location>
</feature>
<dbReference type="PROSITE" id="PS50113">
    <property type="entry name" value="PAC"/>
    <property type="match status" value="1"/>
</dbReference>
<keyword evidence="7" id="KW-0547">Nucleotide-binding</keyword>
<dbReference type="GO" id="GO:0000155">
    <property type="term" value="F:phosphorelay sensor kinase activity"/>
    <property type="evidence" value="ECO:0007669"/>
    <property type="project" value="InterPro"/>
</dbReference>
<evidence type="ECO:0000313" key="17">
    <source>
        <dbReference type="EMBL" id="OWW18546.1"/>
    </source>
</evidence>
<dbReference type="Pfam" id="PF02518">
    <property type="entry name" value="HATPase_c"/>
    <property type="match status" value="1"/>
</dbReference>
<dbReference type="InterPro" id="IPR003594">
    <property type="entry name" value="HATPase_dom"/>
</dbReference>
<dbReference type="Proteomes" id="UP000197535">
    <property type="component" value="Unassembled WGS sequence"/>
</dbReference>
<accession>A0A254T7B9</accession>
<dbReference type="InterPro" id="IPR011006">
    <property type="entry name" value="CheY-like_superfamily"/>
</dbReference>
<evidence type="ECO:0000256" key="2">
    <source>
        <dbReference type="ARBA" id="ARBA00004236"/>
    </source>
</evidence>
<organism evidence="17 18">
    <name type="scientific">Noviherbaspirillum denitrificans</name>
    <dbReference type="NCBI Taxonomy" id="1968433"/>
    <lineage>
        <taxon>Bacteria</taxon>
        <taxon>Pseudomonadati</taxon>
        <taxon>Pseudomonadota</taxon>
        <taxon>Betaproteobacteria</taxon>
        <taxon>Burkholderiales</taxon>
        <taxon>Oxalobacteraceae</taxon>
        <taxon>Noviherbaspirillum</taxon>
    </lineage>
</organism>
<keyword evidence="18" id="KW-1185">Reference proteome</keyword>
<keyword evidence="8" id="KW-0418">Kinase</keyword>
<evidence type="ECO:0000256" key="1">
    <source>
        <dbReference type="ARBA" id="ARBA00000085"/>
    </source>
</evidence>
<evidence type="ECO:0000313" key="18">
    <source>
        <dbReference type="Proteomes" id="UP000197535"/>
    </source>
</evidence>
<dbReference type="InterPro" id="IPR004358">
    <property type="entry name" value="Sig_transdc_His_kin-like_C"/>
</dbReference>
<comment type="subcellular location">
    <subcellularLocation>
        <location evidence="2">Cell membrane</location>
    </subcellularLocation>
</comment>
<name>A0A254T7B9_9BURK</name>
<evidence type="ECO:0000259" key="14">
    <source>
        <dbReference type="PROSITE" id="PS50110"/>
    </source>
</evidence>
<dbReference type="SMART" id="SM00091">
    <property type="entry name" value="PAS"/>
    <property type="match status" value="2"/>
</dbReference>
<evidence type="ECO:0000256" key="7">
    <source>
        <dbReference type="ARBA" id="ARBA00022741"/>
    </source>
</evidence>
<dbReference type="SUPFAM" id="SSF55874">
    <property type="entry name" value="ATPase domain of HSP90 chaperone/DNA topoisomerase II/histidine kinase"/>
    <property type="match status" value="1"/>
</dbReference>
<dbReference type="Gene3D" id="3.40.50.2300">
    <property type="match status" value="1"/>
</dbReference>
<protein>
    <recommendedName>
        <fullName evidence="3">histidine kinase</fullName>
        <ecNumber evidence="3">2.7.13.3</ecNumber>
    </recommendedName>
</protein>
<dbReference type="GO" id="GO:0005886">
    <property type="term" value="C:plasma membrane"/>
    <property type="evidence" value="ECO:0007669"/>
    <property type="project" value="UniProtKB-SubCell"/>
</dbReference>
<evidence type="ECO:0000256" key="9">
    <source>
        <dbReference type="ARBA" id="ARBA00022840"/>
    </source>
</evidence>
<dbReference type="InterPro" id="IPR000014">
    <property type="entry name" value="PAS"/>
</dbReference>
<dbReference type="InterPro" id="IPR000700">
    <property type="entry name" value="PAS-assoc_C"/>
</dbReference>
<dbReference type="PROSITE" id="PS50110">
    <property type="entry name" value="RESPONSE_REGULATORY"/>
    <property type="match status" value="1"/>
</dbReference>
<dbReference type="PROSITE" id="PS50112">
    <property type="entry name" value="PAS"/>
    <property type="match status" value="1"/>
</dbReference>
<feature type="domain" description="PAC" evidence="16">
    <location>
        <begin position="213"/>
        <end position="266"/>
    </location>
</feature>
<dbReference type="CDD" id="cd16922">
    <property type="entry name" value="HATPase_EvgS-ArcB-TorS-like"/>
    <property type="match status" value="1"/>
</dbReference>
<dbReference type="InterPro" id="IPR036097">
    <property type="entry name" value="HisK_dim/P_sf"/>
</dbReference>
<dbReference type="PRINTS" id="PR00344">
    <property type="entry name" value="BCTRLSENSOR"/>
</dbReference>
<feature type="modified residue" description="4-aspartylphosphate" evidence="12">
    <location>
        <position position="592"/>
    </location>
</feature>
<feature type="domain" description="PAS" evidence="15">
    <location>
        <begin position="141"/>
        <end position="187"/>
    </location>
</feature>
<dbReference type="SUPFAM" id="SSF47384">
    <property type="entry name" value="Homodimeric domain of signal transducing histidine kinase"/>
    <property type="match status" value="1"/>
</dbReference>
<comment type="catalytic activity">
    <reaction evidence="1">
        <text>ATP + protein L-histidine = ADP + protein N-phospho-L-histidine.</text>
        <dbReference type="EC" id="2.7.13.3"/>
    </reaction>
</comment>
<dbReference type="SMART" id="SM00388">
    <property type="entry name" value="HisKA"/>
    <property type="match status" value="1"/>
</dbReference>
<keyword evidence="5 12" id="KW-0597">Phosphoprotein</keyword>
<evidence type="ECO:0000259" key="13">
    <source>
        <dbReference type="PROSITE" id="PS50109"/>
    </source>
</evidence>
<dbReference type="AlphaFoldDB" id="A0A254T7B9"/>
<dbReference type="FunFam" id="3.30.565.10:FF:000023">
    <property type="entry name" value="PAS domain-containing sensor histidine kinase"/>
    <property type="match status" value="1"/>
</dbReference>
<keyword evidence="9" id="KW-0067">ATP-binding</keyword>
<dbReference type="Pfam" id="PF00072">
    <property type="entry name" value="Response_reg"/>
    <property type="match status" value="1"/>
</dbReference>
<keyword evidence="6" id="KW-0808">Transferase</keyword>
<dbReference type="PROSITE" id="PS50109">
    <property type="entry name" value="HIS_KIN"/>
    <property type="match status" value="1"/>
</dbReference>
<dbReference type="PANTHER" id="PTHR43547">
    <property type="entry name" value="TWO-COMPONENT HISTIDINE KINASE"/>
    <property type="match status" value="1"/>
</dbReference>
<sequence length="668" mass="73815">MSTISSNDSTIPGEERYLQLRLLADALPVQVASCDNAYRLVFVNKPFADRYAIEAQTALGKRLPEVMGEETFASIRQYIDVALQGQPQEHEITLSTYGPPERTLHMMYVPEHGGHGEVCGVVIAITDTTRLRVTEERLQRREREFKTLVENSPDIISRIDRHMRHVYANPAIERLTGLKAAAVLGKTKAQLGMPRSVVRAWDDAARAAFETGADQRLDFDHIIDGQMHYFSGRVVPEIDRYGNIESVIGIAYDVTERARMEKERDEILARERTARIQAETAARARDEFLAIVSHELRAPLNGIQSWAHVLENYVKDVASAPLAQRALQGIKTGVGQQVRLIEDLLDVTRMMSGKLRLVKQPLALLPTLQAAVESVRALAAAKRISINCSYRITSEQVEGDADRVQQIFWNLLSNAIKFTQQDGNVWLTASCNNGEILVTIRDDGVGISPDFLPHLFNRFSQEDTSSTRDHSGLGLGLFLVRHLIELHGGKVSAESEGEGKGSTFSVRFPLRARMEQYLTVGPPDISAAGVPLPSLEGLRILLVDDQEEARESLTMVLTGAGAKVFAAASSADAIALLNECQADCLPDVLVCDIAMPGEDGYSALRRLRNWKAADGGSPLRRMPALALTAFAQREDRIRALTAGFQMHVTKPVAPEELIVVIDTMVTRK</sequence>
<dbReference type="InterPro" id="IPR003661">
    <property type="entry name" value="HisK_dim/P_dom"/>
</dbReference>
<dbReference type="SMART" id="SM00387">
    <property type="entry name" value="HATPase_c"/>
    <property type="match status" value="1"/>
</dbReference>
<dbReference type="InterPro" id="IPR001789">
    <property type="entry name" value="Sig_transdc_resp-reg_receiver"/>
</dbReference>
<evidence type="ECO:0000256" key="8">
    <source>
        <dbReference type="ARBA" id="ARBA00022777"/>
    </source>
</evidence>
<comment type="caution">
    <text evidence="17">The sequence shown here is derived from an EMBL/GenBank/DDBJ whole genome shotgun (WGS) entry which is preliminary data.</text>
</comment>
<dbReference type="Gene3D" id="3.30.565.10">
    <property type="entry name" value="Histidine kinase-like ATPase, C-terminal domain"/>
    <property type="match status" value="1"/>
</dbReference>
<evidence type="ECO:0000259" key="16">
    <source>
        <dbReference type="PROSITE" id="PS50113"/>
    </source>
</evidence>
<dbReference type="Pfam" id="PF08448">
    <property type="entry name" value="PAS_4"/>
    <property type="match status" value="2"/>
</dbReference>
<evidence type="ECO:0000256" key="4">
    <source>
        <dbReference type="ARBA" id="ARBA00022475"/>
    </source>
</evidence>
<keyword evidence="10" id="KW-0902">Two-component regulatory system</keyword>
<evidence type="ECO:0000256" key="3">
    <source>
        <dbReference type="ARBA" id="ARBA00012438"/>
    </source>
</evidence>